<evidence type="ECO:0000313" key="2">
    <source>
        <dbReference type="Proteomes" id="UP000006875"/>
    </source>
</evidence>
<dbReference type="HOGENOM" id="CLU_1407107_0_0_0"/>
<dbReference type="KEGG" id="ipo:Ilyop_2033"/>
<dbReference type="Proteomes" id="UP000006875">
    <property type="component" value="Plasmid pILYOP01"/>
</dbReference>
<evidence type="ECO:0000313" key="1">
    <source>
        <dbReference type="EMBL" id="ADO83804.1"/>
    </source>
</evidence>
<dbReference type="EMBL" id="CP002282">
    <property type="protein sequence ID" value="ADO83804.1"/>
    <property type="molecule type" value="Genomic_DNA"/>
</dbReference>
<geneLocation type="plasmid" evidence="1 2">
    <name>pILYOP01</name>
</geneLocation>
<gene>
    <name evidence="1" type="ordered locus">Ilyop_2033</name>
</gene>
<name>E3HBP2_ILYPC</name>
<protein>
    <recommendedName>
        <fullName evidence="3">Class I SAM-dependent methyltransferase</fullName>
    </recommendedName>
</protein>
<proteinExistence type="predicted"/>
<dbReference type="SUPFAM" id="SSF53335">
    <property type="entry name" value="S-adenosyl-L-methionine-dependent methyltransferases"/>
    <property type="match status" value="1"/>
</dbReference>
<dbReference type="InterPro" id="IPR029063">
    <property type="entry name" value="SAM-dependent_MTases_sf"/>
</dbReference>
<evidence type="ECO:0008006" key="3">
    <source>
        <dbReference type="Google" id="ProtNLM"/>
    </source>
</evidence>
<accession>E3HBP2</accession>
<keyword evidence="1" id="KW-0614">Plasmid</keyword>
<organism evidence="1 2">
    <name type="scientific">Ilyobacter polytropus (strain ATCC 51220 / DSM 2926 / LMG 16218 / CuHBu1)</name>
    <dbReference type="NCBI Taxonomy" id="572544"/>
    <lineage>
        <taxon>Bacteria</taxon>
        <taxon>Fusobacteriati</taxon>
        <taxon>Fusobacteriota</taxon>
        <taxon>Fusobacteriia</taxon>
        <taxon>Fusobacteriales</taxon>
        <taxon>Fusobacteriaceae</taxon>
        <taxon>Ilyobacter</taxon>
    </lineage>
</organism>
<keyword evidence="2" id="KW-1185">Reference proteome</keyword>
<reference evidence="1 2" key="1">
    <citation type="journal article" date="2010" name="Stand. Genomic Sci.">
        <title>Complete genome sequence of Ilyobacter polytropus type strain (CuHbu1).</title>
        <authorList>
            <person name="Sikorski J."/>
            <person name="Chertkov O."/>
            <person name="Lapidus A."/>
            <person name="Nolan M."/>
            <person name="Lucas S."/>
            <person name="Del Rio T.G."/>
            <person name="Tice H."/>
            <person name="Cheng J.F."/>
            <person name="Tapia R."/>
            <person name="Han C."/>
            <person name="Goodwin L."/>
            <person name="Pitluck S."/>
            <person name="Liolios K."/>
            <person name="Ivanova N."/>
            <person name="Mavromatis K."/>
            <person name="Mikhailova N."/>
            <person name="Pati A."/>
            <person name="Chen A."/>
            <person name="Palaniappan K."/>
            <person name="Land M."/>
            <person name="Hauser L."/>
            <person name="Chang Y.J."/>
            <person name="Jeffries C.D."/>
            <person name="Brambilla E."/>
            <person name="Yasawong M."/>
            <person name="Rohde M."/>
            <person name="Pukall R."/>
            <person name="Spring S."/>
            <person name="Goker M."/>
            <person name="Woyke T."/>
            <person name="Bristow J."/>
            <person name="Eisen J.A."/>
            <person name="Markowitz V."/>
            <person name="Hugenholtz P."/>
            <person name="Kyrpides N.C."/>
            <person name="Klenk H.P."/>
        </authorList>
    </citation>
    <scope>NUCLEOTIDE SEQUENCE [LARGE SCALE GENOMIC DNA]</scope>
    <source>
        <strain evidence="2">ATCC 51220 / DSM 2926 / LMG 16218 / CuHBu1</strain>
        <plasmid evidence="2">pILYOP01</plasmid>
    </source>
</reference>
<sequence length="193" mass="22467">MYYFMKNVSNKDTFQYMTGDWYGENMADPVNREEKVKVMCSFLEENTTLIPEDLSIVDFGSGNGAVLEAMSKYFKSVKGYEIRESILEDSYQRENVETLDVLEGIPESFDIGHANILMYFSEDELTNFFEKNTGDLKALIITYRFGFVLNDEARINFLTEIKFKALAEKYGFEFYTDPTFSNVSYMIKSDYLK</sequence>
<dbReference type="Gene3D" id="3.40.50.150">
    <property type="entry name" value="Vaccinia Virus protein VP39"/>
    <property type="match status" value="1"/>
</dbReference>
<dbReference type="AlphaFoldDB" id="E3HBP2"/>